<sequence length="52" mass="5929">VSVFASKLTFVIKRSWTEVSLLQIERAIQRAREKGSLVLGRRGIVTRLGFRV</sequence>
<protein>
    <submittedName>
        <fullName evidence="1">Uncharacterized protein</fullName>
    </submittedName>
</protein>
<name>A0ABN9EAB7_9NEOB</name>
<organism evidence="1 2">
    <name type="scientific">Staurois parvus</name>
    <dbReference type="NCBI Taxonomy" id="386267"/>
    <lineage>
        <taxon>Eukaryota</taxon>
        <taxon>Metazoa</taxon>
        <taxon>Chordata</taxon>
        <taxon>Craniata</taxon>
        <taxon>Vertebrata</taxon>
        <taxon>Euteleostomi</taxon>
        <taxon>Amphibia</taxon>
        <taxon>Batrachia</taxon>
        <taxon>Anura</taxon>
        <taxon>Neobatrachia</taxon>
        <taxon>Ranoidea</taxon>
        <taxon>Ranidae</taxon>
        <taxon>Staurois</taxon>
    </lineage>
</organism>
<comment type="caution">
    <text evidence="1">The sequence shown here is derived from an EMBL/GenBank/DDBJ whole genome shotgun (WGS) entry which is preliminary data.</text>
</comment>
<reference evidence="1" key="1">
    <citation type="submission" date="2023-05" db="EMBL/GenBank/DDBJ databases">
        <authorList>
            <person name="Stuckert A."/>
        </authorList>
    </citation>
    <scope>NUCLEOTIDE SEQUENCE</scope>
</reference>
<proteinExistence type="predicted"/>
<gene>
    <name evidence="1" type="ORF">SPARVUS_LOCUS9559825</name>
</gene>
<keyword evidence="2" id="KW-1185">Reference proteome</keyword>
<dbReference type="Proteomes" id="UP001162483">
    <property type="component" value="Unassembled WGS sequence"/>
</dbReference>
<feature type="non-terminal residue" evidence="1">
    <location>
        <position position="1"/>
    </location>
</feature>
<accession>A0ABN9EAB7</accession>
<evidence type="ECO:0000313" key="2">
    <source>
        <dbReference type="Proteomes" id="UP001162483"/>
    </source>
</evidence>
<dbReference type="EMBL" id="CATNWA010015315">
    <property type="protein sequence ID" value="CAI9581846.1"/>
    <property type="molecule type" value="Genomic_DNA"/>
</dbReference>
<evidence type="ECO:0000313" key="1">
    <source>
        <dbReference type="EMBL" id="CAI9581846.1"/>
    </source>
</evidence>